<accession>A0A8S1K5M8</accession>
<organism evidence="1 2">
    <name type="scientific">Paramecium sonneborni</name>
    <dbReference type="NCBI Taxonomy" id="65129"/>
    <lineage>
        <taxon>Eukaryota</taxon>
        <taxon>Sar</taxon>
        <taxon>Alveolata</taxon>
        <taxon>Ciliophora</taxon>
        <taxon>Intramacronucleata</taxon>
        <taxon>Oligohymenophorea</taxon>
        <taxon>Peniculida</taxon>
        <taxon>Parameciidae</taxon>
        <taxon>Paramecium</taxon>
    </lineage>
</organism>
<dbReference type="AlphaFoldDB" id="A0A8S1K5M8"/>
<sequence>MGCTNTKSRKQSSTILSFIKKPKNSKYLAFRNQYKDGIPQLQNISVSTILQRRIKYATKTI</sequence>
<evidence type="ECO:0000313" key="1">
    <source>
        <dbReference type="EMBL" id="CAD8050740.1"/>
    </source>
</evidence>
<dbReference type="Proteomes" id="UP000692954">
    <property type="component" value="Unassembled WGS sequence"/>
</dbReference>
<dbReference type="OrthoDB" id="305934at2759"/>
<dbReference type="EMBL" id="CAJJDN010000005">
    <property type="protein sequence ID" value="CAD8050740.1"/>
    <property type="molecule type" value="Genomic_DNA"/>
</dbReference>
<comment type="caution">
    <text evidence="1">The sequence shown here is derived from an EMBL/GenBank/DDBJ whole genome shotgun (WGS) entry which is preliminary data.</text>
</comment>
<evidence type="ECO:0000313" key="2">
    <source>
        <dbReference type="Proteomes" id="UP000692954"/>
    </source>
</evidence>
<keyword evidence="2" id="KW-1185">Reference proteome</keyword>
<name>A0A8S1K5M8_9CILI</name>
<gene>
    <name evidence="1" type="ORF">PSON_ATCC_30995.1.T0050169</name>
</gene>
<protein>
    <submittedName>
        <fullName evidence="1">Uncharacterized protein</fullName>
    </submittedName>
</protein>
<reference evidence="1" key="1">
    <citation type="submission" date="2021-01" db="EMBL/GenBank/DDBJ databases">
        <authorList>
            <consortium name="Genoscope - CEA"/>
            <person name="William W."/>
        </authorList>
    </citation>
    <scope>NUCLEOTIDE SEQUENCE</scope>
</reference>
<proteinExistence type="predicted"/>